<dbReference type="PANTHER" id="PTHR12213:SF0">
    <property type="entry name" value="CORRINOID ADENOSYLTRANSFERASE MMAB"/>
    <property type="match status" value="1"/>
</dbReference>
<feature type="domain" description="Cobalamin adenosyltransferase-like" evidence="7">
    <location>
        <begin position="7"/>
        <end position="164"/>
    </location>
</feature>
<dbReference type="InterPro" id="IPR029499">
    <property type="entry name" value="PduO-typ"/>
</dbReference>
<comment type="subunit">
    <text evidence="2">Homotrimer.</text>
</comment>
<dbReference type="Gene3D" id="1.20.1200.10">
    <property type="entry name" value="Cobalamin adenosyltransferase-like"/>
    <property type="match status" value="1"/>
</dbReference>
<dbReference type="EMBL" id="FAXC01000139">
    <property type="protein sequence ID" value="CUV08914.1"/>
    <property type="molecule type" value="Genomic_DNA"/>
</dbReference>
<feature type="region of interest" description="Disordered" evidence="6">
    <location>
        <begin position="1"/>
        <end position="22"/>
    </location>
</feature>
<dbReference type="InterPro" id="IPR036451">
    <property type="entry name" value="CblAdoTrfase-like_sf"/>
</dbReference>
<reference evidence="8" key="1">
    <citation type="submission" date="2015-10" db="EMBL/GenBank/DDBJ databases">
        <authorList>
            <person name="Gilbert D.G."/>
        </authorList>
    </citation>
    <scope>NUCLEOTIDE SEQUENCE</scope>
</reference>
<protein>
    <submittedName>
        <fullName evidence="8">ATP:Cob(I)alamin adenosyltransferase</fullName>
        <ecNumber evidence="8">2.5.1.17</ecNumber>
    </submittedName>
</protein>
<dbReference type="EC" id="2.5.1.17" evidence="8"/>
<proteinExistence type="inferred from homology"/>
<keyword evidence="3 8" id="KW-0808">Transferase</keyword>
<dbReference type="AlphaFoldDB" id="A0A160VIH6"/>
<organism evidence="8">
    <name type="scientific">hydrothermal vent metagenome</name>
    <dbReference type="NCBI Taxonomy" id="652676"/>
    <lineage>
        <taxon>unclassified sequences</taxon>
        <taxon>metagenomes</taxon>
        <taxon>ecological metagenomes</taxon>
    </lineage>
</organism>
<evidence type="ECO:0000256" key="6">
    <source>
        <dbReference type="SAM" id="MobiDB-lite"/>
    </source>
</evidence>
<evidence type="ECO:0000256" key="5">
    <source>
        <dbReference type="ARBA" id="ARBA00022840"/>
    </source>
</evidence>
<dbReference type="SUPFAM" id="SSF89028">
    <property type="entry name" value="Cobalamin adenosyltransferase-like"/>
    <property type="match status" value="1"/>
</dbReference>
<accession>A0A160VIH6</accession>
<dbReference type="PANTHER" id="PTHR12213">
    <property type="entry name" value="CORRINOID ADENOSYLTRANSFERASE"/>
    <property type="match status" value="1"/>
</dbReference>
<keyword evidence="4" id="KW-0547">Nucleotide-binding</keyword>
<evidence type="ECO:0000313" key="8">
    <source>
        <dbReference type="EMBL" id="CUV08914.1"/>
    </source>
</evidence>
<feature type="compositionally biased region" description="Polar residues" evidence="6">
    <location>
        <begin position="1"/>
        <end position="19"/>
    </location>
</feature>
<comment type="similarity">
    <text evidence="1">Belongs to the Cob(I)alamin adenosyltransferase family.</text>
</comment>
<sequence>MRITKVTTKTGDQGNTTLGDGSHVSKDNVRVHCLGSIDELNASIGFARVTLSENHATDLESIQNDLFNIGGEISIPALEKPLLHKDRVDFLEKRIKSINKQLLPLEEFIIPGGSETGARLHVARSICRRAELDLVSLNNTEKLSTDILKYVNRLSDYLFVLARLVIDKSGGKETQWDRSD</sequence>
<dbReference type="FunFam" id="1.20.1200.10:FF:000001">
    <property type="entry name" value="Cob(I)yrinic acid a,c-diamide adenosyltransferase"/>
    <property type="match status" value="1"/>
</dbReference>
<evidence type="ECO:0000256" key="4">
    <source>
        <dbReference type="ARBA" id="ARBA00022741"/>
    </source>
</evidence>
<evidence type="ECO:0000259" key="7">
    <source>
        <dbReference type="Pfam" id="PF01923"/>
    </source>
</evidence>
<dbReference type="GO" id="GO:0008817">
    <property type="term" value="F:corrinoid adenosyltransferase activity"/>
    <property type="evidence" value="ECO:0007669"/>
    <property type="project" value="UniProtKB-EC"/>
</dbReference>
<name>A0A160VIH6_9ZZZZ</name>
<evidence type="ECO:0000256" key="3">
    <source>
        <dbReference type="ARBA" id="ARBA00022679"/>
    </source>
</evidence>
<keyword evidence="5" id="KW-0067">ATP-binding</keyword>
<evidence type="ECO:0000256" key="2">
    <source>
        <dbReference type="ARBA" id="ARBA00011233"/>
    </source>
</evidence>
<dbReference type="GO" id="GO:0005524">
    <property type="term" value="F:ATP binding"/>
    <property type="evidence" value="ECO:0007669"/>
    <property type="project" value="UniProtKB-KW"/>
</dbReference>
<dbReference type="Pfam" id="PF01923">
    <property type="entry name" value="Cob_adeno_trans"/>
    <property type="match status" value="1"/>
</dbReference>
<evidence type="ECO:0000256" key="1">
    <source>
        <dbReference type="ARBA" id="ARBA00007487"/>
    </source>
</evidence>
<dbReference type="GO" id="GO:0009235">
    <property type="term" value="P:cobalamin metabolic process"/>
    <property type="evidence" value="ECO:0007669"/>
    <property type="project" value="UniProtKB-ARBA"/>
</dbReference>
<gene>
    <name evidence="8" type="ORF">MGWOODY_Mmi2562</name>
</gene>
<dbReference type="NCBIfam" id="TIGR00636">
    <property type="entry name" value="PduO_Nterm"/>
    <property type="match status" value="1"/>
</dbReference>
<dbReference type="InterPro" id="IPR016030">
    <property type="entry name" value="CblAdoTrfase-like"/>
</dbReference>